<feature type="transmembrane region" description="Helical" evidence="1">
    <location>
        <begin position="63"/>
        <end position="80"/>
    </location>
</feature>
<dbReference type="PANTHER" id="PTHR33219">
    <property type="entry name" value="YLMG HOMOLOG PROTEIN 2, CHLOROPLASTIC"/>
    <property type="match status" value="1"/>
</dbReference>
<dbReference type="EMBL" id="BARS01041488">
    <property type="protein sequence ID" value="GAG32763.1"/>
    <property type="molecule type" value="Genomic_DNA"/>
</dbReference>
<feature type="transmembrane region" description="Helical" evidence="1">
    <location>
        <begin position="7"/>
        <end position="30"/>
    </location>
</feature>
<proteinExistence type="predicted"/>
<evidence type="ECO:0008006" key="3">
    <source>
        <dbReference type="Google" id="ProtNLM"/>
    </source>
</evidence>
<sequence length="82" mass="9293">MEVFLSLISWLCHVLAIIIFLRAILSWFAIPLHSPIVVFLDRITEPILAPLRRIIPRLGMVDITPMVAVIILILIANLIARI</sequence>
<comment type="caution">
    <text evidence="2">The sequence shown here is derived from an EMBL/GenBank/DDBJ whole genome shotgun (WGS) entry which is preliminary data.</text>
</comment>
<name>X0X7X8_9ZZZZ</name>
<evidence type="ECO:0000256" key="1">
    <source>
        <dbReference type="SAM" id="Phobius"/>
    </source>
</evidence>
<dbReference type="Pfam" id="PF02325">
    <property type="entry name" value="CCB3_YggT"/>
    <property type="match status" value="1"/>
</dbReference>
<dbReference type="InterPro" id="IPR003425">
    <property type="entry name" value="CCB3/YggT"/>
</dbReference>
<dbReference type="PANTHER" id="PTHR33219:SF14">
    <property type="entry name" value="PROTEIN COFACTOR ASSEMBLY OF COMPLEX C SUBUNIT B CCB3, CHLOROPLASTIC-RELATED"/>
    <property type="match status" value="1"/>
</dbReference>
<keyword evidence="1" id="KW-0812">Transmembrane</keyword>
<accession>X0X7X8</accession>
<evidence type="ECO:0000313" key="2">
    <source>
        <dbReference type="EMBL" id="GAG32763.1"/>
    </source>
</evidence>
<dbReference type="AlphaFoldDB" id="X0X7X8"/>
<organism evidence="2">
    <name type="scientific">marine sediment metagenome</name>
    <dbReference type="NCBI Taxonomy" id="412755"/>
    <lineage>
        <taxon>unclassified sequences</taxon>
        <taxon>metagenomes</taxon>
        <taxon>ecological metagenomes</taxon>
    </lineage>
</organism>
<keyword evidence="1" id="KW-0472">Membrane</keyword>
<gene>
    <name evidence="2" type="ORF">S01H1_63088</name>
</gene>
<dbReference type="GO" id="GO:0016020">
    <property type="term" value="C:membrane"/>
    <property type="evidence" value="ECO:0007669"/>
    <property type="project" value="InterPro"/>
</dbReference>
<protein>
    <recommendedName>
        <fullName evidence="3">YggT family protein</fullName>
    </recommendedName>
</protein>
<reference evidence="2" key="1">
    <citation type="journal article" date="2014" name="Front. Microbiol.">
        <title>High frequency of phylogenetically diverse reductive dehalogenase-homologous genes in deep subseafloor sedimentary metagenomes.</title>
        <authorList>
            <person name="Kawai M."/>
            <person name="Futagami T."/>
            <person name="Toyoda A."/>
            <person name="Takaki Y."/>
            <person name="Nishi S."/>
            <person name="Hori S."/>
            <person name="Arai W."/>
            <person name="Tsubouchi T."/>
            <person name="Morono Y."/>
            <person name="Uchiyama I."/>
            <person name="Ito T."/>
            <person name="Fujiyama A."/>
            <person name="Inagaki F."/>
            <person name="Takami H."/>
        </authorList>
    </citation>
    <scope>NUCLEOTIDE SEQUENCE</scope>
    <source>
        <strain evidence="2">Expedition CK06-06</strain>
    </source>
</reference>
<keyword evidence="1" id="KW-1133">Transmembrane helix</keyword>